<dbReference type="InterPro" id="IPR007627">
    <property type="entry name" value="RNA_pol_sigma70_r2"/>
</dbReference>
<evidence type="ECO:0000259" key="6">
    <source>
        <dbReference type="Pfam" id="PF04542"/>
    </source>
</evidence>
<dbReference type="InterPro" id="IPR013324">
    <property type="entry name" value="RNA_pol_sigma_r3/r4-like"/>
</dbReference>
<keyword evidence="3" id="KW-0731">Sigma factor</keyword>
<keyword evidence="4" id="KW-0804">Transcription</keyword>
<dbReference type="GO" id="GO:0016987">
    <property type="term" value="F:sigma factor activity"/>
    <property type="evidence" value="ECO:0007669"/>
    <property type="project" value="UniProtKB-KW"/>
</dbReference>
<evidence type="ECO:0000256" key="5">
    <source>
        <dbReference type="SAM" id="MobiDB-lite"/>
    </source>
</evidence>
<evidence type="ECO:0000259" key="7">
    <source>
        <dbReference type="Pfam" id="PF08281"/>
    </source>
</evidence>
<dbReference type="Pfam" id="PF08281">
    <property type="entry name" value="Sigma70_r4_2"/>
    <property type="match status" value="1"/>
</dbReference>
<evidence type="ECO:0000256" key="1">
    <source>
        <dbReference type="ARBA" id="ARBA00010641"/>
    </source>
</evidence>
<dbReference type="InterPro" id="IPR052704">
    <property type="entry name" value="ECF_Sigma-70_Domain"/>
</dbReference>
<dbReference type="InterPro" id="IPR013325">
    <property type="entry name" value="RNA_pol_sigma_r2"/>
</dbReference>
<evidence type="ECO:0000256" key="3">
    <source>
        <dbReference type="ARBA" id="ARBA00023082"/>
    </source>
</evidence>
<sequence length="229" mass="25151">MHVPEPAARETAGTEEGDAGARPDPGRPDGTLDQAVAFFTGARPRLFGIAYRMLGSVPEAEDIVQETWLRWQGADRPAIENPAAFLALITTRLAINTATSARSRRETYIGPWLPEPVDTGTDPALEAERGEALEFALLLLLQRLTPTERAAYVLREAFDYPYPQIAEILRLSQANTRQLVSRARKHLTAARRGPIDRAEHRRLVEVFVGAAQSGNTAALEDLFAADRVA</sequence>
<name>A0A6I4MIB5_9ACTN</name>
<dbReference type="InterPro" id="IPR014284">
    <property type="entry name" value="RNA_pol_sigma-70_dom"/>
</dbReference>
<evidence type="ECO:0000313" key="8">
    <source>
        <dbReference type="EMBL" id="MWA03411.1"/>
    </source>
</evidence>
<feature type="region of interest" description="Disordered" evidence="5">
    <location>
        <begin position="1"/>
        <end position="32"/>
    </location>
</feature>
<proteinExistence type="inferred from homology"/>
<feature type="domain" description="RNA polymerase sigma-70 region 2" evidence="6">
    <location>
        <begin position="43"/>
        <end position="102"/>
    </location>
</feature>
<dbReference type="SUPFAM" id="SSF88946">
    <property type="entry name" value="Sigma2 domain of RNA polymerase sigma factors"/>
    <property type="match status" value="1"/>
</dbReference>
<dbReference type="AlphaFoldDB" id="A0A6I4MIB5"/>
<dbReference type="CDD" id="cd06171">
    <property type="entry name" value="Sigma70_r4"/>
    <property type="match status" value="1"/>
</dbReference>
<dbReference type="GO" id="GO:0003677">
    <property type="term" value="F:DNA binding"/>
    <property type="evidence" value="ECO:0007669"/>
    <property type="project" value="InterPro"/>
</dbReference>
<evidence type="ECO:0000256" key="2">
    <source>
        <dbReference type="ARBA" id="ARBA00023015"/>
    </source>
</evidence>
<evidence type="ECO:0000313" key="9">
    <source>
        <dbReference type="Proteomes" id="UP000462055"/>
    </source>
</evidence>
<comment type="caution">
    <text evidence="8">The sequence shown here is derived from an EMBL/GenBank/DDBJ whole genome shotgun (WGS) entry which is preliminary data.</text>
</comment>
<dbReference type="PANTHER" id="PTHR30173">
    <property type="entry name" value="SIGMA 19 FACTOR"/>
    <property type="match status" value="1"/>
</dbReference>
<dbReference type="Pfam" id="PF04542">
    <property type="entry name" value="Sigma70_r2"/>
    <property type="match status" value="1"/>
</dbReference>
<organism evidence="8 9">
    <name type="scientific">Actinomadura physcomitrii</name>
    <dbReference type="NCBI Taxonomy" id="2650748"/>
    <lineage>
        <taxon>Bacteria</taxon>
        <taxon>Bacillati</taxon>
        <taxon>Actinomycetota</taxon>
        <taxon>Actinomycetes</taxon>
        <taxon>Streptosporangiales</taxon>
        <taxon>Thermomonosporaceae</taxon>
        <taxon>Actinomadura</taxon>
    </lineage>
</organism>
<accession>A0A6I4MIB5</accession>
<dbReference type="SUPFAM" id="SSF88659">
    <property type="entry name" value="Sigma3 and sigma4 domains of RNA polymerase sigma factors"/>
    <property type="match status" value="1"/>
</dbReference>
<protein>
    <submittedName>
        <fullName evidence="8">Sigma-70 family RNA polymerase sigma factor</fullName>
    </submittedName>
</protein>
<dbReference type="GO" id="GO:0006352">
    <property type="term" value="P:DNA-templated transcription initiation"/>
    <property type="evidence" value="ECO:0007669"/>
    <property type="project" value="InterPro"/>
</dbReference>
<gene>
    <name evidence="8" type="ORF">F8568_024130</name>
</gene>
<dbReference type="EMBL" id="WBMS02000019">
    <property type="protein sequence ID" value="MWA03411.1"/>
    <property type="molecule type" value="Genomic_DNA"/>
</dbReference>
<comment type="similarity">
    <text evidence="1">Belongs to the sigma-70 factor family. ECF subfamily.</text>
</comment>
<dbReference type="PANTHER" id="PTHR30173:SF36">
    <property type="entry name" value="ECF RNA POLYMERASE SIGMA FACTOR SIGJ"/>
    <property type="match status" value="1"/>
</dbReference>
<dbReference type="Gene3D" id="1.10.10.10">
    <property type="entry name" value="Winged helix-like DNA-binding domain superfamily/Winged helix DNA-binding domain"/>
    <property type="match status" value="1"/>
</dbReference>
<evidence type="ECO:0000256" key="4">
    <source>
        <dbReference type="ARBA" id="ARBA00023163"/>
    </source>
</evidence>
<keyword evidence="9" id="KW-1185">Reference proteome</keyword>
<dbReference type="InterPro" id="IPR036388">
    <property type="entry name" value="WH-like_DNA-bd_sf"/>
</dbReference>
<keyword evidence="2" id="KW-0805">Transcription regulation</keyword>
<dbReference type="NCBIfam" id="TIGR02937">
    <property type="entry name" value="sigma70-ECF"/>
    <property type="match status" value="1"/>
</dbReference>
<dbReference type="Gene3D" id="1.10.1740.10">
    <property type="match status" value="1"/>
</dbReference>
<reference evidence="8" key="1">
    <citation type="submission" date="2019-12" db="EMBL/GenBank/DDBJ databases">
        <title>Actinomadura physcomitrii sp. nov., a novel actinomycete isolated from moss [Physcomitrium sphaericum (Ludw) Fuernr].</title>
        <authorList>
            <person name="Zhuang X."/>
        </authorList>
    </citation>
    <scope>NUCLEOTIDE SEQUENCE [LARGE SCALE GENOMIC DNA]</scope>
    <source>
        <strain evidence="8">LD22</strain>
    </source>
</reference>
<dbReference type="Proteomes" id="UP000462055">
    <property type="component" value="Unassembled WGS sequence"/>
</dbReference>
<feature type="domain" description="RNA polymerase sigma factor 70 region 4 type 2" evidence="7">
    <location>
        <begin position="136"/>
        <end position="187"/>
    </location>
</feature>
<dbReference type="InterPro" id="IPR013249">
    <property type="entry name" value="RNA_pol_sigma70_r4_t2"/>
</dbReference>